<comment type="caution">
    <text evidence="2">The sequence shown here is derived from an EMBL/GenBank/DDBJ whole genome shotgun (WGS) entry which is preliminary data.</text>
</comment>
<protein>
    <submittedName>
        <fullName evidence="2">Uncharacterized protein</fullName>
    </submittedName>
</protein>
<keyword evidence="3" id="KW-1185">Reference proteome</keyword>
<proteinExistence type="predicted"/>
<dbReference type="AlphaFoldDB" id="A0A2T8F679"/>
<dbReference type="EMBL" id="QDGZ01000009">
    <property type="protein sequence ID" value="PVG81214.1"/>
    <property type="molecule type" value="Genomic_DNA"/>
</dbReference>
<dbReference type="Proteomes" id="UP000246018">
    <property type="component" value="Unassembled WGS sequence"/>
</dbReference>
<name>A0A2T8F679_9ACTN</name>
<evidence type="ECO:0000313" key="3">
    <source>
        <dbReference type="Proteomes" id="UP000246018"/>
    </source>
</evidence>
<sequence>MTREPDTTTPEPEWMRRARLAAVFGDVLPETTADERDPEAGAGESSGDQWLREQVPPHHGD</sequence>
<dbReference type="OrthoDB" id="3700244at2"/>
<gene>
    <name evidence="2" type="ORF">DDE18_18870</name>
</gene>
<feature type="region of interest" description="Disordered" evidence="1">
    <location>
        <begin position="25"/>
        <end position="61"/>
    </location>
</feature>
<accession>A0A2T8F679</accession>
<organism evidence="2 3">
    <name type="scientific">Nocardioides gansuensis</name>
    <dbReference type="NCBI Taxonomy" id="2138300"/>
    <lineage>
        <taxon>Bacteria</taxon>
        <taxon>Bacillati</taxon>
        <taxon>Actinomycetota</taxon>
        <taxon>Actinomycetes</taxon>
        <taxon>Propionibacteriales</taxon>
        <taxon>Nocardioidaceae</taxon>
        <taxon>Nocardioides</taxon>
    </lineage>
</organism>
<evidence type="ECO:0000256" key="1">
    <source>
        <dbReference type="SAM" id="MobiDB-lite"/>
    </source>
</evidence>
<dbReference type="RefSeq" id="WP_116573831.1">
    <property type="nucleotide sequence ID" value="NZ_QDGZ01000009.1"/>
</dbReference>
<evidence type="ECO:0000313" key="2">
    <source>
        <dbReference type="EMBL" id="PVG81214.1"/>
    </source>
</evidence>
<reference evidence="2 3" key="1">
    <citation type="submission" date="2018-04" db="EMBL/GenBank/DDBJ databases">
        <title>Genome of Nocardioides gansuensis WSJ-1.</title>
        <authorList>
            <person name="Wu S."/>
            <person name="Wang G."/>
        </authorList>
    </citation>
    <scope>NUCLEOTIDE SEQUENCE [LARGE SCALE GENOMIC DNA]</scope>
    <source>
        <strain evidence="2 3">WSJ-1</strain>
    </source>
</reference>